<organism evidence="2 3">
    <name type="scientific">Chrysochromulina tobinii</name>
    <dbReference type="NCBI Taxonomy" id="1460289"/>
    <lineage>
        <taxon>Eukaryota</taxon>
        <taxon>Haptista</taxon>
        <taxon>Haptophyta</taxon>
        <taxon>Prymnesiophyceae</taxon>
        <taxon>Prymnesiales</taxon>
        <taxon>Chrysochromulinaceae</taxon>
        <taxon>Chrysochromulina</taxon>
    </lineage>
</organism>
<evidence type="ECO:0000313" key="3">
    <source>
        <dbReference type="Proteomes" id="UP000037460"/>
    </source>
</evidence>
<reference evidence="3" key="1">
    <citation type="journal article" date="2015" name="PLoS Genet.">
        <title>Genome Sequence and Transcriptome Analyses of Chrysochromulina tobin: Metabolic Tools for Enhanced Algal Fitness in the Prominent Order Prymnesiales (Haptophyceae).</title>
        <authorList>
            <person name="Hovde B.T."/>
            <person name="Deodato C.R."/>
            <person name="Hunsperger H.M."/>
            <person name="Ryken S.A."/>
            <person name="Yost W."/>
            <person name="Jha R.K."/>
            <person name="Patterson J."/>
            <person name="Monnat R.J. Jr."/>
            <person name="Barlow S.B."/>
            <person name="Starkenburg S.R."/>
            <person name="Cattolico R.A."/>
        </authorList>
    </citation>
    <scope>NUCLEOTIDE SEQUENCE</scope>
    <source>
        <strain evidence="3">CCMP291</strain>
    </source>
</reference>
<accession>A0A0M0K302</accession>
<protein>
    <submittedName>
        <fullName evidence="2">Uncharacterized protein</fullName>
    </submittedName>
</protein>
<sequence length="67" mass="7430">MTSTPHFLRAYRNNRTPGDCDRKRFAPEDHDSRDDSNSGEAGDCDRGAPGSGHHLFGNAAHDIIRHL</sequence>
<evidence type="ECO:0000313" key="2">
    <source>
        <dbReference type="EMBL" id="KOO32947.1"/>
    </source>
</evidence>
<name>A0A0M0K302_9EUKA</name>
<feature type="compositionally biased region" description="Basic and acidic residues" evidence="1">
    <location>
        <begin position="18"/>
        <end position="36"/>
    </location>
</feature>
<dbReference type="AlphaFoldDB" id="A0A0M0K302"/>
<dbReference type="Proteomes" id="UP000037460">
    <property type="component" value="Unassembled WGS sequence"/>
</dbReference>
<proteinExistence type="predicted"/>
<evidence type="ECO:0000256" key="1">
    <source>
        <dbReference type="SAM" id="MobiDB-lite"/>
    </source>
</evidence>
<keyword evidence="3" id="KW-1185">Reference proteome</keyword>
<feature type="region of interest" description="Disordered" evidence="1">
    <location>
        <begin position="1"/>
        <end position="67"/>
    </location>
</feature>
<dbReference type="EMBL" id="JWZX01001642">
    <property type="protein sequence ID" value="KOO32947.1"/>
    <property type="molecule type" value="Genomic_DNA"/>
</dbReference>
<comment type="caution">
    <text evidence="2">The sequence shown here is derived from an EMBL/GenBank/DDBJ whole genome shotgun (WGS) entry which is preliminary data.</text>
</comment>
<gene>
    <name evidence="2" type="ORF">Ctob_013126</name>
</gene>